<proteinExistence type="predicted"/>
<dbReference type="EMBL" id="ML179111">
    <property type="protein sequence ID" value="THU99938.1"/>
    <property type="molecule type" value="Genomic_DNA"/>
</dbReference>
<gene>
    <name evidence="1" type="ORF">K435DRAFT_855186</name>
</gene>
<dbReference type="AlphaFoldDB" id="A0A4S8MCZ2"/>
<accession>A0A4S8MCZ2</accession>
<keyword evidence="2" id="KW-1185">Reference proteome</keyword>
<sequence length="139" mass="14758">MNPSRRSASTTVSISYATPFWATLDSFRRVGANGKRLIGPTSWKKELSSRKPDFSRQLSRARAGTTASICSVGPKINKDSSSDNQVNPNLVGLISLEGRTGIGAQMTFCSGHAIKHWSSKQGAGIVASGAHILKLLAVS</sequence>
<protein>
    <submittedName>
        <fullName evidence="1">Uncharacterized protein</fullName>
    </submittedName>
</protein>
<name>A0A4S8MCZ2_DENBC</name>
<evidence type="ECO:0000313" key="2">
    <source>
        <dbReference type="Proteomes" id="UP000297245"/>
    </source>
</evidence>
<reference evidence="1 2" key="1">
    <citation type="journal article" date="2019" name="Nat. Ecol. Evol.">
        <title>Megaphylogeny resolves global patterns of mushroom evolution.</title>
        <authorList>
            <person name="Varga T."/>
            <person name="Krizsan K."/>
            <person name="Foldi C."/>
            <person name="Dima B."/>
            <person name="Sanchez-Garcia M."/>
            <person name="Sanchez-Ramirez S."/>
            <person name="Szollosi G.J."/>
            <person name="Szarkandi J.G."/>
            <person name="Papp V."/>
            <person name="Albert L."/>
            <person name="Andreopoulos W."/>
            <person name="Angelini C."/>
            <person name="Antonin V."/>
            <person name="Barry K.W."/>
            <person name="Bougher N.L."/>
            <person name="Buchanan P."/>
            <person name="Buyck B."/>
            <person name="Bense V."/>
            <person name="Catcheside P."/>
            <person name="Chovatia M."/>
            <person name="Cooper J."/>
            <person name="Damon W."/>
            <person name="Desjardin D."/>
            <person name="Finy P."/>
            <person name="Geml J."/>
            <person name="Haridas S."/>
            <person name="Hughes K."/>
            <person name="Justo A."/>
            <person name="Karasinski D."/>
            <person name="Kautmanova I."/>
            <person name="Kiss B."/>
            <person name="Kocsube S."/>
            <person name="Kotiranta H."/>
            <person name="LaButti K.M."/>
            <person name="Lechner B.E."/>
            <person name="Liimatainen K."/>
            <person name="Lipzen A."/>
            <person name="Lukacs Z."/>
            <person name="Mihaltcheva S."/>
            <person name="Morgado L.N."/>
            <person name="Niskanen T."/>
            <person name="Noordeloos M.E."/>
            <person name="Ohm R.A."/>
            <person name="Ortiz-Santana B."/>
            <person name="Ovrebo C."/>
            <person name="Racz N."/>
            <person name="Riley R."/>
            <person name="Savchenko A."/>
            <person name="Shiryaev A."/>
            <person name="Soop K."/>
            <person name="Spirin V."/>
            <person name="Szebenyi C."/>
            <person name="Tomsovsky M."/>
            <person name="Tulloss R.E."/>
            <person name="Uehling J."/>
            <person name="Grigoriev I.V."/>
            <person name="Vagvolgyi C."/>
            <person name="Papp T."/>
            <person name="Martin F.M."/>
            <person name="Miettinen O."/>
            <person name="Hibbett D.S."/>
            <person name="Nagy L.G."/>
        </authorList>
    </citation>
    <scope>NUCLEOTIDE SEQUENCE [LARGE SCALE GENOMIC DNA]</scope>
    <source>
        <strain evidence="1 2">CBS 962.96</strain>
    </source>
</reference>
<organism evidence="1 2">
    <name type="scientific">Dendrothele bispora (strain CBS 962.96)</name>
    <dbReference type="NCBI Taxonomy" id="1314807"/>
    <lineage>
        <taxon>Eukaryota</taxon>
        <taxon>Fungi</taxon>
        <taxon>Dikarya</taxon>
        <taxon>Basidiomycota</taxon>
        <taxon>Agaricomycotina</taxon>
        <taxon>Agaricomycetes</taxon>
        <taxon>Agaricomycetidae</taxon>
        <taxon>Agaricales</taxon>
        <taxon>Agaricales incertae sedis</taxon>
        <taxon>Dendrothele</taxon>
    </lineage>
</organism>
<dbReference type="Proteomes" id="UP000297245">
    <property type="component" value="Unassembled WGS sequence"/>
</dbReference>
<evidence type="ECO:0000313" key="1">
    <source>
        <dbReference type="EMBL" id="THU99938.1"/>
    </source>
</evidence>